<reference evidence="4 5" key="1">
    <citation type="submission" date="2018-08" db="EMBL/GenBank/DDBJ databases">
        <title>A genome reference for cultivated species of the human gut microbiota.</title>
        <authorList>
            <person name="Zou Y."/>
            <person name="Xue W."/>
            <person name="Luo G."/>
        </authorList>
    </citation>
    <scope>NUCLEOTIDE SEQUENCE [LARGE SCALE GENOMIC DNA]</scope>
    <source>
        <strain evidence="2 5">AF14-18</strain>
        <strain evidence="3 4">AM35-14</strain>
    </source>
</reference>
<evidence type="ECO:0000259" key="1">
    <source>
        <dbReference type="Pfam" id="PF07866"/>
    </source>
</evidence>
<name>A0A412ZB23_9FIRM</name>
<organism evidence="2 5">
    <name type="scientific">Enterocloster bolteae</name>
    <dbReference type="NCBI Taxonomy" id="208479"/>
    <lineage>
        <taxon>Bacteria</taxon>
        <taxon>Bacillati</taxon>
        <taxon>Bacillota</taxon>
        <taxon>Clostridia</taxon>
        <taxon>Lachnospirales</taxon>
        <taxon>Lachnospiraceae</taxon>
        <taxon>Enterocloster</taxon>
    </lineage>
</organism>
<dbReference type="EMBL" id="QSHZ01000003">
    <property type="protein sequence ID" value="RHC58022.1"/>
    <property type="molecule type" value="Genomic_DNA"/>
</dbReference>
<dbReference type="Proteomes" id="UP000284543">
    <property type="component" value="Unassembled WGS sequence"/>
</dbReference>
<feature type="domain" description="DUF1653" evidence="1">
    <location>
        <begin position="39"/>
        <end position="114"/>
    </location>
</feature>
<accession>A0A412ZB23</accession>
<gene>
    <name evidence="3" type="ORF">DW839_04495</name>
    <name evidence="2" type="ORF">DWW02_06325</name>
</gene>
<dbReference type="Gene3D" id="2.30.30.320">
    <property type="entry name" value="DUF1653-like domain"/>
    <property type="match status" value="1"/>
</dbReference>
<dbReference type="Pfam" id="PF07866">
    <property type="entry name" value="DUF1653"/>
    <property type="match status" value="1"/>
</dbReference>
<dbReference type="InterPro" id="IPR023387">
    <property type="entry name" value="DUF1653-like_dom"/>
</dbReference>
<dbReference type="InterPro" id="IPR037135">
    <property type="entry name" value="DUF1653-like_dom_sf"/>
</dbReference>
<sequence>MNGQLPVWYLIQRENKIIQDRGIRMNRQNEHTGIGPGTIVRHFKRETLSAEEKKTNRYLYVVRDMAHHTETGELLVIYQALYGEFGTFARPAEMFFSEVDRAKYPEIRQRMRFEAVSS</sequence>
<dbReference type="AlphaFoldDB" id="A0A412ZB23"/>
<evidence type="ECO:0000313" key="4">
    <source>
        <dbReference type="Proteomes" id="UP000283975"/>
    </source>
</evidence>
<proteinExistence type="predicted"/>
<comment type="caution">
    <text evidence="2">The sequence shown here is derived from an EMBL/GenBank/DDBJ whole genome shotgun (WGS) entry which is preliminary data.</text>
</comment>
<dbReference type="KEGG" id="cbol:CGC65_17345"/>
<protein>
    <submittedName>
        <fullName evidence="2">DUF1653 domain-containing protein</fullName>
    </submittedName>
</protein>
<evidence type="ECO:0000313" key="5">
    <source>
        <dbReference type="Proteomes" id="UP000284543"/>
    </source>
</evidence>
<evidence type="ECO:0000313" key="2">
    <source>
        <dbReference type="EMBL" id="RGV77298.1"/>
    </source>
</evidence>
<evidence type="ECO:0000313" key="3">
    <source>
        <dbReference type="EMBL" id="RHC58022.1"/>
    </source>
</evidence>
<dbReference type="EMBL" id="QRZM01000002">
    <property type="protein sequence ID" value="RGV77298.1"/>
    <property type="molecule type" value="Genomic_DNA"/>
</dbReference>
<dbReference type="Proteomes" id="UP000283975">
    <property type="component" value="Unassembled WGS sequence"/>
</dbReference>